<reference evidence="3 4" key="1">
    <citation type="submission" date="2017-06" db="EMBL/GenBank/DDBJ databases">
        <authorList>
            <consortium name="Pathogen Informatics"/>
        </authorList>
    </citation>
    <scope>NUCLEOTIDE SEQUENCE [LARGE SCALE GENOMIC DNA]</scope>
    <source>
        <strain evidence="3 4">NCTC13039</strain>
    </source>
</reference>
<dbReference type="Proteomes" id="UP000242637">
    <property type="component" value="Chromosome 1"/>
</dbReference>
<sequence>MRIALAQITTSRDLNTNLDLVHTWAHKAATHNADLVIFPEATMRAFGNRLTDIAEPLDGPWANHIRHIAATTNITIAVGMFTPATTPGKVRNTLLITGKNIDTHYDKIHLYDAFGFAESDTVEPGNTPVTVDIAGMRIGLTTCYDIRFPNLYTTLAKAGAHATIVAASWGTGVGKIHAWETLTTARALDSTTYILACGQARPAGATTSTAPTGAGHSRIITPTGETLTAAHEAPELLIADIDSDTVTIARRELPVLANTHEFH</sequence>
<dbReference type="STRING" id="1121387.GCA_000429885_01935"/>
<dbReference type="InterPro" id="IPR036526">
    <property type="entry name" value="C-N_Hydrolase_sf"/>
</dbReference>
<dbReference type="Gene3D" id="3.60.110.10">
    <property type="entry name" value="Carbon-nitrogen hydrolase"/>
    <property type="match status" value="1"/>
</dbReference>
<dbReference type="AlphaFoldDB" id="A0A239VHZ1"/>
<dbReference type="RefSeq" id="WP_028327881.1">
    <property type="nucleotide sequence ID" value="NZ_LT906453.1"/>
</dbReference>
<comment type="similarity">
    <text evidence="1">Belongs to the carbon-nitrogen hydrolase superfamily. NIT1/NIT2 family.</text>
</comment>
<dbReference type="GeneID" id="63459595"/>
<dbReference type="PROSITE" id="PS01227">
    <property type="entry name" value="UPF0012"/>
    <property type="match status" value="1"/>
</dbReference>
<evidence type="ECO:0000256" key="1">
    <source>
        <dbReference type="ARBA" id="ARBA00010613"/>
    </source>
</evidence>
<keyword evidence="4" id="KW-1185">Reference proteome</keyword>
<dbReference type="EC" id="3.5.1.100" evidence="3"/>
<dbReference type="PANTHER" id="PTHR23088:SF27">
    <property type="entry name" value="DEAMINATED GLUTATHIONE AMIDASE"/>
    <property type="match status" value="1"/>
</dbReference>
<dbReference type="EMBL" id="LT906453">
    <property type="protein sequence ID" value="SNV21891.1"/>
    <property type="molecule type" value="Genomic_DNA"/>
</dbReference>
<dbReference type="OrthoDB" id="9811121at2"/>
<dbReference type="PANTHER" id="PTHR23088">
    <property type="entry name" value="NITRILASE-RELATED"/>
    <property type="match status" value="1"/>
</dbReference>
<dbReference type="CDD" id="cd07581">
    <property type="entry name" value="nitrilase_3"/>
    <property type="match status" value="1"/>
</dbReference>
<dbReference type="PROSITE" id="PS50263">
    <property type="entry name" value="CN_HYDROLASE"/>
    <property type="match status" value="1"/>
</dbReference>
<evidence type="ECO:0000313" key="3">
    <source>
        <dbReference type="EMBL" id="SNV21891.1"/>
    </source>
</evidence>
<dbReference type="Pfam" id="PF00795">
    <property type="entry name" value="CN_hydrolase"/>
    <property type="match status" value="1"/>
</dbReference>
<gene>
    <name evidence="3" type="primary">ramA</name>
    <name evidence="3" type="ORF">SAMEA4475696_01374</name>
</gene>
<dbReference type="SUPFAM" id="SSF56317">
    <property type="entry name" value="Carbon-nitrogen hydrolase"/>
    <property type="match status" value="1"/>
</dbReference>
<accession>A0A239VHZ1</accession>
<feature type="domain" description="CN hydrolase" evidence="2">
    <location>
        <begin position="1"/>
        <end position="243"/>
    </location>
</feature>
<name>A0A239VHZ1_9MICO</name>
<dbReference type="InterPro" id="IPR003010">
    <property type="entry name" value="C-N_Hydrolase"/>
</dbReference>
<organism evidence="3 4">
    <name type="scientific">Dermatophilus congolensis</name>
    <dbReference type="NCBI Taxonomy" id="1863"/>
    <lineage>
        <taxon>Bacteria</taxon>
        <taxon>Bacillati</taxon>
        <taxon>Actinomycetota</taxon>
        <taxon>Actinomycetes</taxon>
        <taxon>Micrococcales</taxon>
        <taxon>Dermatophilaceae</taxon>
        <taxon>Dermatophilus</taxon>
    </lineage>
</organism>
<keyword evidence="3" id="KW-0378">Hydrolase</keyword>
<proteinExistence type="inferred from homology"/>
<evidence type="ECO:0000259" key="2">
    <source>
        <dbReference type="PROSITE" id="PS50263"/>
    </source>
</evidence>
<protein>
    <submittedName>
        <fullName evidence="3">(R)-stereoselective amidase</fullName>
        <ecNumber evidence="3">3.5.1.100</ecNumber>
    </submittedName>
</protein>
<dbReference type="GO" id="GO:0016787">
    <property type="term" value="F:hydrolase activity"/>
    <property type="evidence" value="ECO:0007669"/>
    <property type="project" value="UniProtKB-KW"/>
</dbReference>
<evidence type="ECO:0000313" key="4">
    <source>
        <dbReference type="Proteomes" id="UP000242637"/>
    </source>
</evidence>
<dbReference type="KEGG" id="dco:SAMEA4475696_1374"/>
<dbReference type="InterPro" id="IPR001110">
    <property type="entry name" value="UPF0012_CS"/>
</dbReference>